<dbReference type="Proteomes" id="UP000277294">
    <property type="component" value="Unassembled WGS sequence"/>
</dbReference>
<feature type="transmembrane region" description="Helical" evidence="1">
    <location>
        <begin position="149"/>
        <end position="166"/>
    </location>
</feature>
<keyword evidence="3" id="KW-1185">Reference proteome</keyword>
<sequence length="169" mass="18544">MRDLGAASPLVRLSKTSMVGAVGLFATLAAVGNITDYGTNFAFVQHVLKMDTIFPGSTIRYRAIESPAMHHVAYAFIIAAEILAALLCWLGAWRMAHRLRAPAPDFQHAKAAAVAGLTVGFLLWQVGFMSLGGEWFGMWMSEQWNGIESAFRMFITVLGVLIYVSMRDD</sequence>
<evidence type="ECO:0000313" key="3">
    <source>
        <dbReference type="Proteomes" id="UP000277294"/>
    </source>
</evidence>
<evidence type="ECO:0008006" key="4">
    <source>
        <dbReference type="Google" id="ProtNLM"/>
    </source>
</evidence>
<dbReference type="AlphaFoldDB" id="A0A3P4B080"/>
<name>A0A3P4B080_9BURK</name>
<dbReference type="Pfam" id="PF09933">
    <property type="entry name" value="DUF2165"/>
    <property type="match status" value="1"/>
</dbReference>
<keyword evidence="1" id="KW-0472">Membrane</keyword>
<protein>
    <recommendedName>
        <fullName evidence="4">Small integral membrane protein</fullName>
    </recommendedName>
</protein>
<reference evidence="2 3" key="1">
    <citation type="submission" date="2018-10" db="EMBL/GenBank/DDBJ databases">
        <authorList>
            <person name="Criscuolo A."/>
        </authorList>
    </citation>
    <scope>NUCLEOTIDE SEQUENCE [LARGE SCALE GENOMIC DNA]</scope>
    <source>
        <strain evidence="2">DnA1</strain>
    </source>
</reference>
<accession>A0A3P4B080</accession>
<evidence type="ECO:0000313" key="2">
    <source>
        <dbReference type="EMBL" id="VCU68966.1"/>
    </source>
</evidence>
<dbReference type="RefSeq" id="WP_124078330.1">
    <property type="nucleotide sequence ID" value="NZ_UWPJ01000009.1"/>
</dbReference>
<organism evidence="2 3">
    <name type="scientific">Pigmentiphaga humi</name>
    <dbReference type="NCBI Taxonomy" id="2478468"/>
    <lineage>
        <taxon>Bacteria</taxon>
        <taxon>Pseudomonadati</taxon>
        <taxon>Pseudomonadota</taxon>
        <taxon>Betaproteobacteria</taxon>
        <taxon>Burkholderiales</taxon>
        <taxon>Alcaligenaceae</taxon>
        <taxon>Pigmentiphaga</taxon>
    </lineage>
</organism>
<dbReference type="InterPro" id="IPR018681">
    <property type="entry name" value="DUF2165_transmembrane"/>
</dbReference>
<evidence type="ECO:0000256" key="1">
    <source>
        <dbReference type="SAM" id="Phobius"/>
    </source>
</evidence>
<gene>
    <name evidence="2" type="ORF">PIGHUM_01025</name>
</gene>
<keyword evidence="1" id="KW-1133">Transmembrane helix</keyword>
<keyword evidence="1" id="KW-0812">Transmembrane</keyword>
<dbReference type="OrthoDB" id="7618855at2"/>
<proteinExistence type="predicted"/>
<dbReference type="EMBL" id="UWPJ01000009">
    <property type="protein sequence ID" value="VCU68966.1"/>
    <property type="molecule type" value="Genomic_DNA"/>
</dbReference>
<feature type="transmembrane region" description="Helical" evidence="1">
    <location>
        <begin position="68"/>
        <end position="90"/>
    </location>
</feature>
<feature type="transmembrane region" description="Helical" evidence="1">
    <location>
        <begin position="21"/>
        <end position="48"/>
    </location>
</feature>
<feature type="transmembrane region" description="Helical" evidence="1">
    <location>
        <begin position="111"/>
        <end position="129"/>
    </location>
</feature>